<feature type="transmembrane region" description="Helical" evidence="6">
    <location>
        <begin position="56"/>
        <end position="73"/>
    </location>
</feature>
<evidence type="ECO:0000256" key="6">
    <source>
        <dbReference type="SAM" id="Phobius"/>
    </source>
</evidence>
<evidence type="ECO:0000313" key="9">
    <source>
        <dbReference type="Proteomes" id="UP001589814"/>
    </source>
</evidence>
<feature type="transmembrane region" description="Helical" evidence="6">
    <location>
        <begin position="112"/>
        <end position="130"/>
    </location>
</feature>
<sequence length="292" mass="32165">MAYLLGVTLLWSFSFSLIGVYLAGQVDSYFAAMTRVALACAVFLPFLRPARVPPQLAAGLTAIGAVQLGLMYVCYYQSFVLISVPEILLFTIFTPIYIALLDDMLARRFSPFPLAMALLAVVGAAMIRYQTPDGNFWSGFFMVQGANLCFALGQVAYRHLMRCDASVSALNAFGWFYIGALLVVVPAWWWLGDPSRPATTPLQWGVLLWLGVVASGIGYFLWNQGARRVSAATLAVMNNLLIPAGLLVNLTLWNRDAELDRLALGGSVMLLALLLSEWRRRRPLRPTVGRTC</sequence>
<comment type="subcellular location">
    <subcellularLocation>
        <location evidence="1">Cell membrane</location>
        <topology evidence="1">Multi-pass membrane protein</topology>
    </subcellularLocation>
</comment>
<proteinExistence type="predicted"/>
<keyword evidence="2" id="KW-1003">Cell membrane</keyword>
<dbReference type="Proteomes" id="UP001589814">
    <property type="component" value="Unassembled WGS sequence"/>
</dbReference>
<comment type="caution">
    <text evidence="8">The sequence shown here is derived from an EMBL/GenBank/DDBJ whole genome shotgun (WGS) entry which is preliminary data.</text>
</comment>
<evidence type="ECO:0000256" key="1">
    <source>
        <dbReference type="ARBA" id="ARBA00004651"/>
    </source>
</evidence>
<name>A0ABV6G325_9GAMM</name>
<dbReference type="SUPFAM" id="SSF103481">
    <property type="entry name" value="Multidrug resistance efflux transporter EmrE"/>
    <property type="match status" value="1"/>
</dbReference>
<evidence type="ECO:0000256" key="4">
    <source>
        <dbReference type="ARBA" id="ARBA00022989"/>
    </source>
</evidence>
<keyword evidence="5 6" id="KW-0472">Membrane</keyword>
<evidence type="ECO:0000259" key="7">
    <source>
        <dbReference type="Pfam" id="PF00892"/>
    </source>
</evidence>
<keyword evidence="3 6" id="KW-0812">Transmembrane</keyword>
<dbReference type="InterPro" id="IPR051258">
    <property type="entry name" value="Diverse_Substrate_Transporter"/>
</dbReference>
<feature type="transmembrane region" description="Helical" evidence="6">
    <location>
        <begin position="202"/>
        <end position="222"/>
    </location>
</feature>
<feature type="transmembrane region" description="Helical" evidence="6">
    <location>
        <begin position="169"/>
        <end position="190"/>
    </location>
</feature>
<feature type="domain" description="EamA" evidence="7">
    <location>
        <begin position="138"/>
        <end position="259"/>
    </location>
</feature>
<dbReference type="EMBL" id="JBHLVX010000032">
    <property type="protein sequence ID" value="MFC0267974.1"/>
    <property type="molecule type" value="Genomic_DNA"/>
</dbReference>
<evidence type="ECO:0000256" key="2">
    <source>
        <dbReference type="ARBA" id="ARBA00022475"/>
    </source>
</evidence>
<keyword evidence="4 6" id="KW-1133">Transmembrane helix</keyword>
<evidence type="ECO:0000256" key="3">
    <source>
        <dbReference type="ARBA" id="ARBA00022692"/>
    </source>
</evidence>
<dbReference type="InterPro" id="IPR037185">
    <property type="entry name" value="EmrE-like"/>
</dbReference>
<reference evidence="8 9" key="1">
    <citation type="submission" date="2024-09" db="EMBL/GenBank/DDBJ databases">
        <authorList>
            <person name="Sun Q."/>
            <person name="Mori K."/>
        </authorList>
    </citation>
    <scope>NUCLEOTIDE SEQUENCE [LARGE SCALE GENOMIC DNA]</scope>
    <source>
        <strain evidence="8 9">CCM 7415</strain>
    </source>
</reference>
<evidence type="ECO:0000313" key="8">
    <source>
        <dbReference type="EMBL" id="MFC0267974.1"/>
    </source>
</evidence>
<dbReference type="InterPro" id="IPR000620">
    <property type="entry name" value="EamA_dom"/>
</dbReference>
<feature type="transmembrane region" description="Helical" evidence="6">
    <location>
        <begin position="79"/>
        <end position="100"/>
    </location>
</feature>
<evidence type="ECO:0000256" key="5">
    <source>
        <dbReference type="ARBA" id="ARBA00023136"/>
    </source>
</evidence>
<dbReference type="PANTHER" id="PTHR42920">
    <property type="entry name" value="OS03G0707200 PROTEIN-RELATED"/>
    <property type="match status" value="1"/>
</dbReference>
<dbReference type="PANTHER" id="PTHR42920:SF5">
    <property type="entry name" value="EAMA DOMAIN-CONTAINING PROTEIN"/>
    <property type="match status" value="1"/>
</dbReference>
<feature type="domain" description="EamA" evidence="7">
    <location>
        <begin position="3"/>
        <end position="128"/>
    </location>
</feature>
<feature type="transmembrane region" description="Helical" evidence="6">
    <location>
        <begin position="29"/>
        <end position="47"/>
    </location>
</feature>
<keyword evidence="9" id="KW-1185">Reference proteome</keyword>
<gene>
    <name evidence="8" type="ORF">ACFFHW_08250</name>
</gene>
<accession>A0ABV6G325</accession>
<organism evidence="8 9">
    <name type="scientific">Kushneria aurantia</name>
    <dbReference type="NCBI Taxonomy" id="504092"/>
    <lineage>
        <taxon>Bacteria</taxon>
        <taxon>Pseudomonadati</taxon>
        <taxon>Pseudomonadota</taxon>
        <taxon>Gammaproteobacteria</taxon>
        <taxon>Oceanospirillales</taxon>
        <taxon>Halomonadaceae</taxon>
        <taxon>Kushneria</taxon>
    </lineage>
</organism>
<feature type="transmembrane region" description="Helical" evidence="6">
    <location>
        <begin position="136"/>
        <end position="157"/>
    </location>
</feature>
<dbReference type="RefSeq" id="WP_019950920.1">
    <property type="nucleotide sequence ID" value="NZ_JBHLVX010000032.1"/>
</dbReference>
<feature type="transmembrane region" description="Helical" evidence="6">
    <location>
        <begin position="234"/>
        <end position="253"/>
    </location>
</feature>
<dbReference type="Pfam" id="PF00892">
    <property type="entry name" value="EamA"/>
    <property type="match status" value="2"/>
</dbReference>
<feature type="transmembrane region" description="Helical" evidence="6">
    <location>
        <begin position="259"/>
        <end position="276"/>
    </location>
</feature>
<protein>
    <submittedName>
        <fullName evidence="8">DMT family transporter</fullName>
    </submittedName>
</protein>